<dbReference type="RefSeq" id="WP_202094632.1">
    <property type="nucleotide sequence ID" value="NZ_CP061035.1"/>
</dbReference>
<dbReference type="InterPro" id="IPR029465">
    <property type="entry name" value="ATPgrasp_TupA"/>
</dbReference>
<organism evidence="1 2">
    <name type="scientific">Sphingomonas aliaeris</name>
    <dbReference type="NCBI Taxonomy" id="2759526"/>
    <lineage>
        <taxon>Bacteria</taxon>
        <taxon>Pseudomonadati</taxon>
        <taxon>Pseudomonadota</taxon>
        <taxon>Alphaproteobacteria</taxon>
        <taxon>Sphingomonadales</taxon>
        <taxon>Sphingomonadaceae</taxon>
        <taxon>Sphingomonas</taxon>
    </lineage>
</organism>
<evidence type="ECO:0000313" key="2">
    <source>
        <dbReference type="Proteomes" id="UP000595894"/>
    </source>
</evidence>
<protein>
    <recommendedName>
        <fullName evidence="3">ATP-grasp domain-containing protein</fullName>
    </recommendedName>
</protein>
<dbReference type="SUPFAM" id="SSF56059">
    <property type="entry name" value="Glutathione synthetase ATP-binding domain-like"/>
    <property type="match status" value="1"/>
</dbReference>
<proteinExistence type="predicted"/>
<dbReference type="Proteomes" id="UP000595894">
    <property type="component" value="Chromosome"/>
</dbReference>
<name>A0A974NVW0_9SPHN</name>
<dbReference type="KEGG" id="sari:H5J25_03040"/>
<dbReference type="Pfam" id="PF14305">
    <property type="entry name" value="ATPgrasp_TupA"/>
    <property type="match status" value="1"/>
</dbReference>
<accession>A0A974NVW0</accession>
<gene>
    <name evidence="1" type="ORF">H5J25_03040</name>
</gene>
<dbReference type="AlphaFoldDB" id="A0A974NVW0"/>
<keyword evidence="2" id="KW-1185">Reference proteome</keyword>
<reference evidence="2" key="1">
    <citation type="submission" date="2020-09" db="EMBL/GenBank/DDBJ databases">
        <title>Sphingomonas sp., a new species isolated from pork steak.</title>
        <authorList>
            <person name="Heidler von Heilborn D."/>
        </authorList>
    </citation>
    <scope>NUCLEOTIDE SEQUENCE [LARGE SCALE GENOMIC DNA]</scope>
</reference>
<evidence type="ECO:0000313" key="1">
    <source>
        <dbReference type="EMBL" id="QQV77768.1"/>
    </source>
</evidence>
<sequence>MTRSFNHLIAGTVFAQKFGRWPLPEDDPAASVNDLIFGRMIDPHWSALKRALVDKTTAKQQAQRLCPALKVPETLLVFPTHQVRSQQDLYDRLEPFIGTGVIAKPSHASGGTVFLRDGIALDDLRKLYELGTFDYAGIMREMQYWQLPRNVIVEALIPTKGAAAPDDYKFHCIHGEPLLCQVDHARFGQSWSRLFRVPSFEPMDPNDGLTTPVGYTLPDDDRLAEMTAAARALAVPFDYVRVDLYDGADGMYFGELTFTAAASLGIAPSAAGCHRETPTHMEYSRTLMKAFRRD</sequence>
<dbReference type="EMBL" id="CP061035">
    <property type="protein sequence ID" value="QQV77768.1"/>
    <property type="molecule type" value="Genomic_DNA"/>
</dbReference>
<evidence type="ECO:0008006" key="3">
    <source>
        <dbReference type="Google" id="ProtNLM"/>
    </source>
</evidence>